<dbReference type="GO" id="GO:0005615">
    <property type="term" value="C:extracellular space"/>
    <property type="evidence" value="ECO:0007669"/>
    <property type="project" value="TreeGrafter"/>
</dbReference>
<keyword evidence="6 8" id="KW-0391">Immunity</keyword>
<evidence type="ECO:0000256" key="3">
    <source>
        <dbReference type="ARBA" id="ARBA00022525"/>
    </source>
</evidence>
<dbReference type="AlphaFoldDB" id="Q5W8G6"/>
<feature type="chain" id="PRO_5004264030" evidence="9">
    <location>
        <begin position="24"/>
        <end position="60"/>
    </location>
</feature>
<protein>
    <submittedName>
        <fullName evidence="10">Cecropin</fullName>
    </submittedName>
</protein>
<keyword evidence="4 8" id="KW-0929">Antimicrobial</keyword>
<evidence type="ECO:0000256" key="1">
    <source>
        <dbReference type="ARBA" id="ARBA00004613"/>
    </source>
</evidence>
<dbReference type="Pfam" id="PF00272">
    <property type="entry name" value="Cecropin"/>
    <property type="match status" value="1"/>
</dbReference>
<keyword evidence="3" id="KW-0964">Secreted</keyword>
<organism evidence="10">
    <name type="scientific">Acalolepta luxuriosa</name>
    <name type="common">Udo longhorn beetle</name>
    <dbReference type="NCBI Taxonomy" id="85306"/>
    <lineage>
        <taxon>Eukaryota</taxon>
        <taxon>Metazoa</taxon>
        <taxon>Ecdysozoa</taxon>
        <taxon>Arthropoda</taxon>
        <taxon>Hexapoda</taxon>
        <taxon>Insecta</taxon>
        <taxon>Pterygota</taxon>
        <taxon>Neoptera</taxon>
        <taxon>Endopterygota</taxon>
        <taxon>Coleoptera</taxon>
        <taxon>Polyphaga</taxon>
        <taxon>Cucujiformia</taxon>
        <taxon>Chrysomeloidea</taxon>
        <taxon>Cerambycidae</taxon>
        <taxon>Lamiinae</taxon>
        <taxon>Monochamini</taxon>
        <taxon>Acalolepta</taxon>
    </lineage>
</organism>
<dbReference type="InterPro" id="IPR000875">
    <property type="entry name" value="CecC-like"/>
</dbReference>
<evidence type="ECO:0000256" key="9">
    <source>
        <dbReference type="SAM" id="SignalP"/>
    </source>
</evidence>
<sequence length="60" mass="6541">MKFTVIFVFALAVLLALTGQAESKNFFKRIEKVGKNIRNAAERSLPTVVGYAGVAKQIGK</sequence>
<reference evidence="10" key="1">
    <citation type="journal article" date="2005" name="Comp. Biochem. Physiol. B, Biochem. Mol. Biol.">
        <title>Purification and cDNA cloning of a cecropin from the longicorn beetle, Acalolepta luxuriosa.</title>
        <authorList>
            <person name="Saito A."/>
            <person name="Ueda K."/>
            <person name="Imamura M."/>
            <person name="Atsumi S."/>
            <person name="Tabunoki H."/>
            <person name="Miura N."/>
            <person name="Watanabe A."/>
            <person name="Kitami M."/>
            <person name="Sato R."/>
        </authorList>
    </citation>
    <scope>NUCLEOTIDE SEQUENCE</scope>
    <source>
        <tissue evidence="10">Fat body</tissue>
    </source>
</reference>
<evidence type="ECO:0000256" key="8">
    <source>
        <dbReference type="RuleBase" id="RU003948"/>
    </source>
</evidence>
<proteinExistence type="evidence at transcript level"/>
<keyword evidence="9" id="KW-0732">Signal</keyword>
<evidence type="ECO:0000256" key="4">
    <source>
        <dbReference type="ARBA" id="ARBA00022529"/>
    </source>
</evidence>
<accession>Q5W8G6</accession>
<evidence type="ECO:0000256" key="7">
    <source>
        <dbReference type="ARBA" id="ARBA00023022"/>
    </source>
</evidence>
<dbReference type="GO" id="GO:0045087">
    <property type="term" value="P:innate immune response"/>
    <property type="evidence" value="ECO:0007669"/>
    <property type="project" value="UniProtKB-KW"/>
</dbReference>
<name>Q5W8G6_ACALU</name>
<keyword evidence="5 8" id="KW-0399">Innate immunity</keyword>
<evidence type="ECO:0000256" key="6">
    <source>
        <dbReference type="ARBA" id="ARBA00022859"/>
    </source>
</evidence>
<evidence type="ECO:0000313" key="10">
    <source>
        <dbReference type="EMBL" id="BAD66670.1"/>
    </source>
</evidence>
<evidence type="ECO:0000256" key="2">
    <source>
        <dbReference type="ARBA" id="ARBA00010680"/>
    </source>
</evidence>
<dbReference type="EMBL" id="AB188500">
    <property type="protein sequence ID" value="BAD66670.1"/>
    <property type="molecule type" value="mRNA"/>
</dbReference>
<comment type="subcellular location">
    <subcellularLocation>
        <location evidence="1 8">Secreted</location>
    </subcellularLocation>
</comment>
<dbReference type="PANTHER" id="PTHR38329">
    <property type="entry name" value="CECROPIN-A1-RELATED"/>
    <property type="match status" value="1"/>
</dbReference>
<dbReference type="GO" id="GO:0050829">
    <property type="term" value="P:defense response to Gram-negative bacterium"/>
    <property type="evidence" value="ECO:0007669"/>
    <property type="project" value="TreeGrafter"/>
</dbReference>
<dbReference type="InterPro" id="IPR020400">
    <property type="entry name" value="CecC/Srx/CECD"/>
</dbReference>
<feature type="signal peptide" evidence="9">
    <location>
        <begin position="1"/>
        <end position="23"/>
    </location>
</feature>
<dbReference type="PANTHER" id="PTHR38329:SF1">
    <property type="entry name" value="CECROPIN-A1-RELATED"/>
    <property type="match status" value="1"/>
</dbReference>
<keyword evidence="7 8" id="KW-0044">Antibiotic</keyword>
<comment type="similarity">
    <text evidence="2 8">Belongs to the cecropin family.</text>
</comment>
<dbReference type="GO" id="GO:0050830">
    <property type="term" value="P:defense response to Gram-positive bacterium"/>
    <property type="evidence" value="ECO:0007669"/>
    <property type="project" value="UniProtKB-ARBA"/>
</dbReference>
<evidence type="ECO:0000256" key="5">
    <source>
        <dbReference type="ARBA" id="ARBA00022588"/>
    </source>
</evidence>
<dbReference type="GO" id="GO:0019731">
    <property type="term" value="P:antibacterial humoral response"/>
    <property type="evidence" value="ECO:0007669"/>
    <property type="project" value="InterPro"/>
</dbReference>